<dbReference type="AlphaFoldDB" id="A0A179V3D5"/>
<dbReference type="PANTHER" id="PTHR42877:SF10">
    <property type="entry name" value="L-ORNITHINE N(5)-OXYGENASE"/>
    <property type="match status" value="1"/>
</dbReference>
<comment type="similarity">
    <text evidence="2">Belongs to the FAD-binding monooxygenase family.</text>
</comment>
<keyword evidence="5" id="KW-0560">Oxidoreductase</keyword>
<dbReference type="KEGG" id="bgh:BDBG_08962"/>
<dbReference type="EMBL" id="GG657479">
    <property type="protein sequence ID" value="OAT13841.1"/>
    <property type="molecule type" value="Genomic_DNA"/>
</dbReference>
<dbReference type="PANTHER" id="PTHR42877">
    <property type="entry name" value="L-ORNITHINE N(5)-MONOOXYGENASE-RELATED"/>
    <property type="match status" value="1"/>
</dbReference>
<sequence>MLASKSTHKDGSSYSRVACIGAGASGIALGATLKRWYNFDDIRFFERHPDSGGTWWANKYPGIACDIPSGLYSFSFELNPDWGKFLAPGEEIKAYHDRVRDRYCLRDKMAFSTEALRCEWDEKSSLWTVYLRDLTTGEEYTHTCHILFTAVGVLVVPRKCDIPGSEKFMGRIFHSAEWDSSLDLKDKNVIVLGNGCTGSQIVPSILPDVKHLTQIVRSKHWIVPIINPSYSSWVKWIFRYIPLTMRMQRFLIFLLAERNWSAFKMTKKGAEIRKQRRAMAERYMRKRAPAKYHDLLIPDFEVGCKRRIFDSSGYLESLNAGNITLTNEKPLEILPEGILTDKGLVAADVIVLATGFEATNYMHGLDIVGRDGLSVKEHWSKYPGPTAYNSCALSGFPNFFMLLGPNSATGHSSAIMASENTVNYALRILKPVFEGKAAIVELKREAEELYAYKVQDDLDKTVFNSGGCQSWYVQGNKWNPTTYPWSQAYMWYRSLFPTWSDWNIQWKDSQRKSKTTKSSLALIAMIVNGFVVWNLYPQLPARLGISTGSLRTVWERVMG</sequence>
<gene>
    <name evidence="6" type="ORF">BDBG_08962</name>
</gene>
<dbReference type="GO" id="GO:0050660">
    <property type="term" value="F:flavin adenine dinucleotide binding"/>
    <property type="evidence" value="ECO:0007669"/>
    <property type="project" value="InterPro"/>
</dbReference>
<comment type="cofactor">
    <cofactor evidence="1">
        <name>FAD</name>
        <dbReference type="ChEBI" id="CHEBI:57692"/>
    </cofactor>
</comment>
<dbReference type="GeneID" id="8501278"/>
<keyword evidence="6" id="KW-0503">Monooxygenase</keyword>
<dbReference type="Proteomes" id="UP000002038">
    <property type="component" value="Unassembled WGS sequence"/>
</dbReference>
<protein>
    <submittedName>
        <fullName evidence="6">Monooxygenase</fullName>
    </submittedName>
</protein>
<keyword evidence="4" id="KW-0274">FAD</keyword>
<organism evidence="6 7">
    <name type="scientific">Blastomyces gilchristii (strain SLH14081)</name>
    <name type="common">Blastomyces dermatitidis</name>
    <dbReference type="NCBI Taxonomy" id="559298"/>
    <lineage>
        <taxon>Eukaryota</taxon>
        <taxon>Fungi</taxon>
        <taxon>Dikarya</taxon>
        <taxon>Ascomycota</taxon>
        <taxon>Pezizomycotina</taxon>
        <taxon>Eurotiomycetes</taxon>
        <taxon>Eurotiomycetidae</taxon>
        <taxon>Onygenales</taxon>
        <taxon>Ajellomycetaceae</taxon>
        <taxon>Blastomyces</taxon>
    </lineage>
</organism>
<name>A0A179V3D5_BLAGS</name>
<dbReference type="VEuPathDB" id="FungiDB:BDBG_08962"/>
<accession>A0A179V3D5</accession>
<evidence type="ECO:0000256" key="5">
    <source>
        <dbReference type="ARBA" id="ARBA00023002"/>
    </source>
</evidence>
<evidence type="ECO:0000313" key="6">
    <source>
        <dbReference type="EMBL" id="OAT13841.1"/>
    </source>
</evidence>
<dbReference type="Gene3D" id="3.50.50.60">
    <property type="entry name" value="FAD/NAD(P)-binding domain"/>
    <property type="match status" value="3"/>
</dbReference>
<proteinExistence type="inferred from homology"/>
<dbReference type="InterPro" id="IPR051209">
    <property type="entry name" value="FAD-bind_Monooxygenase_sf"/>
</dbReference>
<dbReference type="GO" id="GO:0050661">
    <property type="term" value="F:NADP binding"/>
    <property type="evidence" value="ECO:0007669"/>
    <property type="project" value="InterPro"/>
</dbReference>
<keyword evidence="7" id="KW-1185">Reference proteome</keyword>
<dbReference type="OrthoDB" id="74360at2759"/>
<evidence type="ECO:0000256" key="4">
    <source>
        <dbReference type="ARBA" id="ARBA00022827"/>
    </source>
</evidence>
<dbReference type="SUPFAM" id="SSF51905">
    <property type="entry name" value="FAD/NAD(P)-binding domain"/>
    <property type="match status" value="2"/>
</dbReference>
<reference evidence="7" key="1">
    <citation type="journal article" date="2015" name="PLoS Genet.">
        <title>The dynamic genome and transcriptome of the human fungal pathogen Blastomyces and close relative Emmonsia.</title>
        <authorList>
            <person name="Munoz J.F."/>
            <person name="Gauthier G.M."/>
            <person name="Desjardins C.A."/>
            <person name="Gallo J.E."/>
            <person name="Holder J."/>
            <person name="Sullivan T.D."/>
            <person name="Marty A.J."/>
            <person name="Carmen J.C."/>
            <person name="Chen Z."/>
            <person name="Ding L."/>
            <person name="Gujja S."/>
            <person name="Magrini V."/>
            <person name="Misas E."/>
            <person name="Mitreva M."/>
            <person name="Priest M."/>
            <person name="Saif S."/>
            <person name="Whiston E.A."/>
            <person name="Young S."/>
            <person name="Zeng Q."/>
            <person name="Goldman W.E."/>
            <person name="Mardis E.R."/>
            <person name="Taylor J.W."/>
            <person name="McEwen J.G."/>
            <person name="Clay O.K."/>
            <person name="Klein B.S."/>
            <person name="Cuomo C.A."/>
        </authorList>
    </citation>
    <scope>NUCLEOTIDE SEQUENCE [LARGE SCALE GENOMIC DNA]</scope>
    <source>
        <strain evidence="7">SLH14081</strain>
    </source>
</reference>
<dbReference type="Pfam" id="PF00743">
    <property type="entry name" value="FMO-like"/>
    <property type="match status" value="1"/>
</dbReference>
<evidence type="ECO:0000256" key="1">
    <source>
        <dbReference type="ARBA" id="ARBA00001974"/>
    </source>
</evidence>
<dbReference type="RefSeq" id="XP_031581140.1">
    <property type="nucleotide sequence ID" value="XM_031723806.1"/>
</dbReference>
<dbReference type="GO" id="GO:0004499">
    <property type="term" value="F:N,N-dimethylaniline monooxygenase activity"/>
    <property type="evidence" value="ECO:0007669"/>
    <property type="project" value="InterPro"/>
</dbReference>
<dbReference type="InterPro" id="IPR036188">
    <property type="entry name" value="FAD/NAD-bd_sf"/>
</dbReference>
<evidence type="ECO:0000256" key="3">
    <source>
        <dbReference type="ARBA" id="ARBA00022630"/>
    </source>
</evidence>
<dbReference type="InterPro" id="IPR020946">
    <property type="entry name" value="Flavin_mOase-like"/>
</dbReference>
<evidence type="ECO:0000256" key="2">
    <source>
        <dbReference type="ARBA" id="ARBA00010139"/>
    </source>
</evidence>
<keyword evidence="3" id="KW-0285">Flavoprotein</keyword>
<evidence type="ECO:0000313" key="7">
    <source>
        <dbReference type="Proteomes" id="UP000002038"/>
    </source>
</evidence>